<dbReference type="Proteomes" id="UP000053621">
    <property type="component" value="Unassembled WGS sequence"/>
</dbReference>
<dbReference type="AlphaFoldDB" id="A0A2P4NU57"/>
<gene>
    <name evidence="2" type="ORF">AUR65_002260</name>
</gene>
<comment type="caution">
    <text evidence="2">The sequence shown here is derived from an EMBL/GenBank/DDBJ whole genome shotgun (WGS) entry which is preliminary data.</text>
</comment>
<keyword evidence="3" id="KW-1185">Reference proteome</keyword>
<dbReference type="EMBL" id="LOPW02000004">
    <property type="protein sequence ID" value="POG56671.1"/>
    <property type="molecule type" value="Genomic_DNA"/>
</dbReference>
<feature type="transmembrane region" description="Helical" evidence="1">
    <location>
        <begin position="12"/>
        <end position="29"/>
    </location>
</feature>
<proteinExistence type="predicted"/>
<keyword evidence="1" id="KW-1133">Transmembrane helix</keyword>
<sequence>MDVQALLTPTNLNVGLGVISLIFILLTYLRTRRMNPSEIEMMLNGRMEGSNYHFEDVALEVQTVRVRKAESTGIRKIIDLLREYPRGDVVVEVALYGNSIETEEPWSESDFADFCEQEGIDAEYQVEETLPQKPQMDAQVDLKLESTEPDTVYNFVRGLVPFVAKSTA</sequence>
<accession>A0A2P4NU57</accession>
<reference evidence="2" key="1">
    <citation type="submission" date="2017-08" db="EMBL/GenBank/DDBJ databases">
        <title>Haloferax marisrubri sp. nov., isolated from the Discovery deep brine-seawater interface in the Red Sea.</title>
        <authorList>
            <person name="Zhang G."/>
            <person name="Stingl U."/>
        </authorList>
    </citation>
    <scope>NUCLEOTIDE SEQUENCE [LARGE SCALE GENOMIC DNA]</scope>
    <source>
        <strain evidence="2">SB3</strain>
    </source>
</reference>
<keyword evidence="1" id="KW-0472">Membrane</keyword>
<evidence type="ECO:0000313" key="3">
    <source>
        <dbReference type="Proteomes" id="UP000053621"/>
    </source>
</evidence>
<evidence type="ECO:0000313" key="2">
    <source>
        <dbReference type="EMBL" id="POG56671.1"/>
    </source>
</evidence>
<dbReference type="RefSeq" id="WP_058568192.1">
    <property type="nucleotide sequence ID" value="NZ_LOPW02000004.1"/>
</dbReference>
<organism evidence="2 3">
    <name type="scientific">Haloferax marisrubri</name>
    <dbReference type="NCBI Taxonomy" id="1544719"/>
    <lineage>
        <taxon>Archaea</taxon>
        <taxon>Methanobacteriati</taxon>
        <taxon>Methanobacteriota</taxon>
        <taxon>Stenosarchaea group</taxon>
        <taxon>Halobacteria</taxon>
        <taxon>Halobacteriales</taxon>
        <taxon>Haloferacaceae</taxon>
        <taxon>Haloferax</taxon>
    </lineage>
</organism>
<evidence type="ECO:0000256" key="1">
    <source>
        <dbReference type="SAM" id="Phobius"/>
    </source>
</evidence>
<name>A0A2P4NU57_9EURY</name>
<keyword evidence="1" id="KW-0812">Transmembrane</keyword>
<protein>
    <submittedName>
        <fullName evidence="2">Uncharacterized protein</fullName>
    </submittedName>
</protein>